<protein>
    <submittedName>
        <fullName evidence="1">Uncharacterized protein</fullName>
    </submittedName>
</protein>
<gene>
    <name evidence="1" type="ORF">A2928_02545</name>
</gene>
<accession>A0A1G2NE42</accession>
<dbReference type="Proteomes" id="UP000176221">
    <property type="component" value="Unassembled WGS sequence"/>
</dbReference>
<evidence type="ECO:0000313" key="2">
    <source>
        <dbReference type="Proteomes" id="UP000176221"/>
    </source>
</evidence>
<dbReference type="AlphaFoldDB" id="A0A1G2NE42"/>
<sequence length="108" mass="12216">MKKQEKLIYSPLFAGLQISDEERFRVWTEIKKVGGLTFDNITKTEDGWFIQCRQVEGIIAAGTNPNPSDAEIETEIRQAIISAFNVKVENTSIASPFVFQFETSNNNN</sequence>
<reference evidence="1 2" key="1">
    <citation type="journal article" date="2016" name="Nat. Commun.">
        <title>Thousands of microbial genomes shed light on interconnected biogeochemical processes in an aquifer system.</title>
        <authorList>
            <person name="Anantharaman K."/>
            <person name="Brown C.T."/>
            <person name="Hug L.A."/>
            <person name="Sharon I."/>
            <person name="Castelle C.J."/>
            <person name="Probst A.J."/>
            <person name="Thomas B.C."/>
            <person name="Singh A."/>
            <person name="Wilkins M.J."/>
            <person name="Karaoz U."/>
            <person name="Brodie E.L."/>
            <person name="Williams K.H."/>
            <person name="Hubbard S.S."/>
            <person name="Banfield J.F."/>
        </authorList>
    </citation>
    <scope>NUCLEOTIDE SEQUENCE [LARGE SCALE GENOMIC DNA]</scope>
</reference>
<dbReference type="EMBL" id="MHRX01000025">
    <property type="protein sequence ID" value="OHA33739.1"/>
    <property type="molecule type" value="Genomic_DNA"/>
</dbReference>
<evidence type="ECO:0000313" key="1">
    <source>
        <dbReference type="EMBL" id="OHA33739.1"/>
    </source>
</evidence>
<comment type="caution">
    <text evidence="1">The sequence shown here is derived from an EMBL/GenBank/DDBJ whole genome shotgun (WGS) entry which is preliminary data.</text>
</comment>
<proteinExistence type="predicted"/>
<name>A0A1G2NE42_9BACT</name>
<organism evidence="1 2">
    <name type="scientific">Candidatus Taylorbacteria bacterium RIFCSPLOWO2_01_FULL_45_15b</name>
    <dbReference type="NCBI Taxonomy" id="1802319"/>
    <lineage>
        <taxon>Bacteria</taxon>
        <taxon>Candidatus Tayloriibacteriota</taxon>
    </lineage>
</organism>